<feature type="compositionally biased region" description="Low complexity" evidence="1">
    <location>
        <begin position="25"/>
        <end position="36"/>
    </location>
</feature>
<feature type="compositionally biased region" description="Polar residues" evidence="1">
    <location>
        <begin position="9"/>
        <end position="24"/>
    </location>
</feature>
<feature type="non-terminal residue" evidence="2">
    <location>
        <position position="186"/>
    </location>
</feature>
<evidence type="ECO:0000313" key="2">
    <source>
        <dbReference type="EMBL" id="GFH22037.1"/>
    </source>
</evidence>
<evidence type="ECO:0000256" key="1">
    <source>
        <dbReference type="SAM" id="MobiDB-lite"/>
    </source>
</evidence>
<organism evidence="2 3">
    <name type="scientific">Haematococcus lacustris</name>
    <name type="common">Green alga</name>
    <name type="synonym">Haematococcus pluvialis</name>
    <dbReference type="NCBI Taxonomy" id="44745"/>
    <lineage>
        <taxon>Eukaryota</taxon>
        <taxon>Viridiplantae</taxon>
        <taxon>Chlorophyta</taxon>
        <taxon>core chlorophytes</taxon>
        <taxon>Chlorophyceae</taxon>
        <taxon>CS clade</taxon>
        <taxon>Chlamydomonadales</taxon>
        <taxon>Haematococcaceae</taxon>
        <taxon>Haematococcus</taxon>
    </lineage>
</organism>
<accession>A0A699ZH54</accession>
<feature type="region of interest" description="Disordered" evidence="1">
    <location>
        <begin position="1"/>
        <end position="36"/>
    </location>
</feature>
<evidence type="ECO:0000313" key="3">
    <source>
        <dbReference type="Proteomes" id="UP000485058"/>
    </source>
</evidence>
<gene>
    <name evidence="2" type="ORF">HaLaN_19438</name>
</gene>
<name>A0A699ZH54_HAELA</name>
<comment type="caution">
    <text evidence="2">The sequence shown here is derived from an EMBL/GenBank/DDBJ whole genome shotgun (WGS) entry which is preliminary data.</text>
</comment>
<dbReference type="AlphaFoldDB" id="A0A699ZH54"/>
<sequence length="186" mass="20672">MPANKRPETVTTPHASTSIDSLPRSSSAASMDADPSQAEQKCYVHHALNQITQLVADQLVRWKLTKGKVKHASGLNNSCLDTERWLAPNQPHLQHLAAASSAGTSLEANLKHITLTLATWNAVWEVYLDPKWGRQRLRLYRAQDRTLEQFFKKVRSEEAMAEVSAKCHGRAKELVVFFSAASIGTV</sequence>
<keyword evidence="3" id="KW-1185">Reference proteome</keyword>
<reference evidence="2 3" key="1">
    <citation type="submission" date="2020-02" db="EMBL/GenBank/DDBJ databases">
        <title>Draft genome sequence of Haematococcus lacustris strain NIES-144.</title>
        <authorList>
            <person name="Morimoto D."/>
            <person name="Nakagawa S."/>
            <person name="Yoshida T."/>
            <person name="Sawayama S."/>
        </authorList>
    </citation>
    <scope>NUCLEOTIDE SEQUENCE [LARGE SCALE GENOMIC DNA]</scope>
    <source>
        <strain evidence="2 3">NIES-144</strain>
    </source>
</reference>
<proteinExistence type="predicted"/>
<dbReference type="Proteomes" id="UP000485058">
    <property type="component" value="Unassembled WGS sequence"/>
</dbReference>
<dbReference type="EMBL" id="BLLF01001954">
    <property type="protein sequence ID" value="GFH22037.1"/>
    <property type="molecule type" value="Genomic_DNA"/>
</dbReference>
<protein>
    <submittedName>
        <fullName evidence="2">Uncharacterized protein</fullName>
    </submittedName>
</protein>